<evidence type="ECO:0000259" key="1">
    <source>
        <dbReference type="Pfam" id="PF10135"/>
    </source>
</evidence>
<dbReference type="OrthoDB" id="7690273at2"/>
<keyword evidence="3" id="KW-1185">Reference proteome</keyword>
<dbReference type="RefSeq" id="WP_092076838.1">
    <property type="nucleotide sequence ID" value="NZ_FOYI01000002.1"/>
</dbReference>
<feature type="domain" description="Flagellar protein FlgJ N-terminal" evidence="1">
    <location>
        <begin position="46"/>
        <end position="86"/>
    </location>
</feature>
<proteinExistence type="predicted"/>
<dbReference type="STRING" id="871652.SAMN04515673_102189"/>
<accession>A0A1I6D565</accession>
<dbReference type="InterPro" id="IPR019301">
    <property type="entry name" value="Flagellar_prot_FlgJ_N"/>
</dbReference>
<organism evidence="2 3">
    <name type="scientific">Poseidonocella sedimentorum</name>
    <dbReference type="NCBI Taxonomy" id="871652"/>
    <lineage>
        <taxon>Bacteria</taxon>
        <taxon>Pseudomonadati</taxon>
        <taxon>Pseudomonadota</taxon>
        <taxon>Alphaproteobacteria</taxon>
        <taxon>Rhodobacterales</taxon>
        <taxon>Roseobacteraceae</taxon>
        <taxon>Poseidonocella</taxon>
    </lineage>
</organism>
<evidence type="ECO:0000313" key="3">
    <source>
        <dbReference type="Proteomes" id="UP000199302"/>
    </source>
</evidence>
<dbReference type="Proteomes" id="UP000199302">
    <property type="component" value="Unassembled WGS sequence"/>
</dbReference>
<protein>
    <submittedName>
        <fullName evidence="2">Rod binding protein</fullName>
    </submittedName>
</protein>
<dbReference type="Pfam" id="PF10135">
    <property type="entry name" value="Rod-binding"/>
    <property type="match status" value="1"/>
</dbReference>
<dbReference type="AlphaFoldDB" id="A0A1I6D565"/>
<evidence type="ECO:0000313" key="2">
    <source>
        <dbReference type="EMBL" id="SFR00614.1"/>
    </source>
</evidence>
<gene>
    <name evidence="2" type="ORF">SAMN04515673_102189</name>
</gene>
<reference evidence="2 3" key="1">
    <citation type="submission" date="2016-10" db="EMBL/GenBank/DDBJ databases">
        <authorList>
            <person name="de Groot N.N."/>
        </authorList>
    </citation>
    <scope>NUCLEOTIDE SEQUENCE [LARGE SCALE GENOMIC DNA]</scope>
    <source>
        <strain evidence="3">KMM 9023,NRIC 0796,JCM 17311,KCTC 23692</strain>
    </source>
</reference>
<sequence>MDAMMTVTAATTTGKPAEQNMHLFETAQKFESVFLAEMLTYAGFGKSRGEFGGGIGEDQFSSLLVAQQADAIVAAGGIGLAEALFEAMVEQSQ</sequence>
<dbReference type="EMBL" id="FOYI01000002">
    <property type="protein sequence ID" value="SFR00614.1"/>
    <property type="molecule type" value="Genomic_DNA"/>
</dbReference>
<name>A0A1I6D565_9RHOB</name>